<evidence type="ECO:0000256" key="2">
    <source>
        <dbReference type="ARBA" id="ARBA00023242"/>
    </source>
</evidence>
<protein>
    <recommendedName>
        <fullName evidence="3">Plant bHLH transcription factor ACT-like domain-containing protein</fullName>
    </recommendedName>
</protein>
<dbReference type="GO" id="GO:0043565">
    <property type="term" value="F:sequence-specific DNA binding"/>
    <property type="evidence" value="ECO:0007669"/>
    <property type="project" value="TreeGrafter"/>
</dbReference>
<accession>A0AAN7IU44</accession>
<dbReference type="PANTHER" id="PTHR31945:SF27">
    <property type="entry name" value="TRANSCRIPTION FACTOR BHLH35-LIKE PROTEIN"/>
    <property type="match status" value="1"/>
</dbReference>
<organism evidence="4 5">
    <name type="scientific">Quercus rubra</name>
    <name type="common">Northern red oak</name>
    <name type="synonym">Quercus borealis</name>
    <dbReference type="NCBI Taxonomy" id="3512"/>
    <lineage>
        <taxon>Eukaryota</taxon>
        <taxon>Viridiplantae</taxon>
        <taxon>Streptophyta</taxon>
        <taxon>Embryophyta</taxon>
        <taxon>Tracheophyta</taxon>
        <taxon>Spermatophyta</taxon>
        <taxon>Magnoliopsida</taxon>
        <taxon>eudicotyledons</taxon>
        <taxon>Gunneridae</taxon>
        <taxon>Pentapetalae</taxon>
        <taxon>rosids</taxon>
        <taxon>fabids</taxon>
        <taxon>Fagales</taxon>
        <taxon>Fagaceae</taxon>
        <taxon>Quercus</taxon>
    </lineage>
</organism>
<evidence type="ECO:0000256" key="1">
    <source>
        <dbReference type="ARBA" id="ARBA00004123"/>
    </source>
</evidence>
<comment type="caution">
    <text evidence="4">The sequence shown here is derived from an EMBL/GenBank/DDBJ whole genome shotgun (WGS) entry which is preliminary data.</text>
</comment>
<dbReference type="PANTHER" id="PTHR31945">
    <property type="entry name" value="TRANSCRIPTION FACTOR SCREAM2-RELATED"/>
    <property type="match status" value="1"/>
</dbReference>
<feature type="domain" description="Plant bHLH transcription factor ACT-like" evidence="3">
    <location>
        <begin position="77"/>
        <end position="151"/>
    </location>
</feature>
<evidence type="ECO:0000313" key="5">
    <source>
        <dbReference type="Proteomes" id="UP001324115"/>
    </source>
</evidence>
<dbReference type="Pfam" id="PF22754">
    <property type="entry name" value="bHLH-TF_ACT-like_plant"/>
    <property type="match status" value="1"/>
</dbReference>
<dbReference type="InterPro" id="IPR051358">
    <property type="entry name" value="TF_AMS/ICE1/BHLH6-like"/>
</dbReference>
<name>A0AAN7IU44_QUERU</name>
<evidence type="ECO:0000259" key="3">
    <source>
        <dbReference type="Pfam" id="PF22754"/>
    </source>
</evidence>
<dbReference type="Proteomes" id="UP001324115">
    <property type="component" value="Unassembled WGS sequence"/>
</dbReference>
<evidence type="ECO:0000313" key="4">
    <source>
        <dbReference type="EMBL" id="KAK4589539.1"/>
    </source>
</evidence>
<keyword evidence="2" id="KW-0539">Nucleus</keyword>
<proteinExistence type="predicted"/>
<gene>
    <name evidence="4" type="ORF">RGQ29_020208</name>
</gene>
<dbReference type="EMBL" id="JAXUIC010000005">
    <property type="protein sequence ID" value="KAK4589539.1"/>
    <property type="molecule type" value="Genomic_DNA"/>
</dbReference>
<dbReference type="AlphaFoldDB" id="A0AAN7IU44"/>
<sequence length="168" mass="19654">MASMLQKRIAMRRKIHILRAQTKCSKSVKRSFINTAALLYIYKLILKLEAIKREYLNLLATKKEYLKLMKNMQVPEDVEVQKLREGFLVKVNCEKGEDRLVRILEAFDEMGLNVQQARVSSNKRFEMEAIVVAQDQALDVKEVTEALLGALKRKLEMRHYTQEAWKIL</sequence>
<dbReference type="InterPro" id="IPR054502">
    <property type="entry name" value="bHLH-TF_ACT-like_plant"/>
</dbReference>
<dbReference type="GO" id="GO:0003700">
    <property type="term" value="F:DNA-binding transcription factor activity"/>
    <property type="evidence" value="ECO:0007669"/>
    <property type="project" value="TreeGrafter"/>
</dbReference>
<keyword evidence="5" id="KW-1185">Reference proteome</keyword>
<comment type="subcellular location">
    <subcellularLocation>
        <location evidence="1">Nucleus</location>
    </subcellularLocation>
</comment>
<reference evidence="4 5" key="1">
    <citation type="journal article" date="2023" name="G3 (Bethesda)">
        <title>A haplotype-resolved chromosome-scale genome for Quercus rubra L. provides insights into the genetics of adaptive traits for red oak species.</title>
        <authorList>
            <person name="Kapoor B."/>
            <person name="Jenkins J."/>
            <person name="Schmutz J."/>
            <person name="Zhebentyayeva T."/>
            <person name="Kuelheim C."/>
            <person name="Coggeshall M."/>
            <person name="Heim C."/>
            <person name="Lasky J.R."/>
            <person name="Leites L."/>
            <person name="Islam-Faridi N."/>
            <person name="Romero-Severson J."/>
            <person name="DeLeo V.L."/>
            <person name="Lucas S.M."/>
            <person name="Lazic D."/>
            <person name="Gailing O."/>
            <person name="Carlson J."/>
            <person name="Staton M."/>
        </authorList>
    </citation>
    <scope>NUCLEOTIDE SEQUENCE [LARGE SCALE GENOMIC DNA]</scope>
    <source>
        <strain evidence="4">Pseudo-F2</strain>
    </source>
</reference>
<dbReference type="GO" id="GO:0005634">
    <property type="term" value="C:nucleus"/>
    <property type="evidence" value="ECO:0007669"/>
    <property type="project" value="UniProtKB-SubCell"/>
</dbReference>